<dbReference type="AlphaFoldDB" id="A0A6G5A3D8"/>
<protein>
    <submittedName>
        <fullName evidence="1">Putative secreted protein</fullName>
    </submittedName>
</protein>
<evidence type="ECO:0000313" key="1">
    <source>
        <dbReference type="EMBL" id="NIE44547.1"/>
    </source>
</evidence>
<dbReference type="EMBL" id="GIKN01002274">
    <property type="protein sequence ID" value="NIE44547.1"/>
    <property type="molecule type" value="Transcribed_RNA"/>
</dbReference>
<proteinExistence type="predicted"/>
<accession>A0A6G5A3D8</accession>
<sequence length="115" mass="12915">MSIVMFIVKPACTVSVRVIVVFLLAGVMGAVLIEFVNFHSFCSYFVFNYCSNLHKIIAQLSGIYFAVRGEIVDGRGSVFVCVCVCTLLDWRSSTFRARRKWIPMLAGKRSFKTSS</sequence>
<reference evidence="1" key="1">
    <citation type="submission" date="2020-03" db="EMBL/GenBank/DDBJ databases">
        <title>A transcriptome and proteome of the tick Rhipicephalus microplus shaped by the genetic composition of its hosts and developmental stage.</title>
        <authorList>
            <person name="Garcia G.R."/>
            <person name="Ribeiro J.M.C."/>
            <person name="Maruyama S.R."/>
            <person name="Gardinasse L.G."/>
            <person name="Nelson K."/>
            <person name="Ferreira B.R."/>
            <person name="Andrade T.G."/>
            <person name="Santos I.K.F.M."/>
        </authorList>
    </citation>
    <scope>NUCLEOTIDE SEQUENCE</scope>
    <source>
        <strain evidence="1">NSGR</strain>
        <tissue evidence="1">Salivary glands</tissue>
    </source>
</reference>
<name>A0A6G5A3D8_RHIMP</name>
<organism evidence="1">
    <name type="scientific">Rhipicephalus microplus</name>
    <name type="common">Cattle tick</name>
    <name type="synonym">Boophilus microplus</name>
    <dbReference type="NCBI Taxonomy" id="6941"/>
    <lineage>
        <taxon>Eukaryota</taxon>
        <taxon>Metazoa</taxon>
        <taxon>Ecdysozoa</taxon>
        <taxon>Arthropoda</taxon>
        <taxon>Chelicerata</taxon>
        <taxon>Arachnida</taxon>
        <taxon>Acari</taxon>
        <taxon>Parasitiformes</taxon>
        <taxon>Ixodida</taxon>
        <taxon>Ixodoidea</taxon>
        <taxon>Ixodidae</taxon>
        <taxon>Rhipicephalinae</taxon>
        <taxon>Rhipicephalus</taxon>
        <taxon>Boophilus</taxon>
    </lineage>
</organism>